<name>A0AAV2LBU7_KNICA</name>
<evidence type="ECO:0000313" key="4">
    <source>
        <dbReference type="Proteomes" id="UP001497482"/>
    </source>
</evidence>
<feature type="compositionally biased region" description="Acidic residues" evidence="2">
    <location>
        <begin position="1"/>
        <end position="10"/>
    </location>
</feature>
<feature type="region of interest" description="Disordered" evidence="2">
    <location>
        <begin position="1"/>
        <end position="27"/>
    </location>
</feature>
<organism evidence="3 4">
    <name type="scientific">Knipowitschia caucasica</name>
    <name type="common">Caucasian dwarf goby</name>
    <name type="synonym">Pomatoschistus caucasicus</name>
    <dbReference type="NCBI Taxonomy" id="637954"/>
    <lineage>
        <taxon>Eukaryota</taxon>
        <taxon>Metazoa</taxon>
        <taxon>Chordata</taxon>
        <taxon>Craniata</taxon>
        <taxon>Vertebrata</taxon>
        <taxon>Euteleostomi</taxon>
        <taxon>Actinopterygii</taxon>
        <taxon>Neopterygii</taxon>
        <taxon>Teleostei</taxon>
        <taxon>Neoteleostei</taxon>
        <taxon>Acanthomorphata</taxon>
        <taxon>Gobiaria</taxon>
        <taxon>Gobiiformes</taxon>
        <taxon>Gobioidei</taxon>
        <taxon>Gobiidae</taxon>
        <taxon>Gobiinae</taxon>
        <taxon>Knipowitschia</taxon>
    </lineage>
</organism>
<reference evidence="3 4" key="1">
    <citation type="submission" date="2024-04" db="EMBL/GenBank/DDBJ databases">
        <authorList>
            <person name="Waldvogel A.-M."/>
            <person name="Schoenle A."/>
        </authorList>
    </citation>
    <scope>NUCLEOTIDE SEQUENCE [LARGE SCALE GENOMIC DNA]</scope>
</reference>
<feature type="coiled-coil region" evidence="1">
    <location>
        <begin position="35"/>
        <end position="93"/>
    </location>
</feature>
<sequence>MEENIEDDEMANSNSHEDENSDPEEDKLSLIFREIQELREDNKEQLGEIKRDNVKINSRVDETERLATAEARVQGAEDVLAEVVKQHEQLKLKGGI</sequence>
<gene>
    <name evidence="3" type="ORF">KC01_LOCUS26487</name>
</gene>
<keyword evidence="1" id="KW-0175">Coiled coil</keyword>
<proteinExistence type="predicted"/>
<protein>
    <submittedName>
        <fullName evidence="3">Uncharacterized protein</fullName>
    </submittedName>
</protein>
<dbReference type="AlphaFoldDB" id="A0AAV2LBU7"/>
<evidence type="ECO:0000256" key="1">
    <source>
        <dbReference type="SAM" id="Coils"/>
    </source>
</evidence>
<evidence type="ECO:0000313" key="3">
    <source>
        <dbReference type="EMBL" id="CAL1598038.1"/>
    </source>
</evidence>
<accession>A0AAV2LBU7</accession>
<evidence type="ECO:0000256" key="2">
    <source>
        <dbReference type="SAM" id="MobiDB-lite"/>
    </source>
</evidence>
<dbReference type="EMBL" id="OZ035844">
    <property type="protein sequence ID" value="CAL1598038.1"/>
    <property type="molecule type" value="Genomic_DNA"/>
</dbReference>
<keyword evidence="4" id="KW-1185">Reference proteome</keyword>
<dbReference type="Proteomes" id="UP001497482">
    <property type="component" value="Chromosome 22"/>
</dbReference>